<evidence type="ECO:0000256" key="1">
    <source>
        <dbReference type="SAM" id="MobiDB-lite"/>
    </source>
</evidence>
<feature type="compositionally biased region" description="Low complexity" evidence="1">
    <location>
        <begin position="144"/>
        <end position="156"/>
    </location>
</feature>
<organism evidence="2 3">
    <name type="scientific">Sordaria brevicollis</name>
    <dbReference type="NCBI Taxonomy" id="83679"/>
    <lineage>
        <taxon>Eukaryota</taxon>
        <taxon>Fungi</taxon>
        <taxon>Dikarya</taxon>
        <taxon>Ascomycota</taxon>
        <taxon>Pezizomycotina</taxon>
        <taxon>Sordariomycetes</taxon>
        <taxon>Sordariomycetidae</taxon>
        <taxon>Sordariales</taxon>
        <taxon>Sordariaceae</taxon>
        <taxon>Sordaria</taxon>
    </lineage>
</organism>
<proteinExistence type="predicted"/>
<reference evidence="2" key="1">
    <citation type="journal article" date="2023" name="Mol. Phylogenet. Evol.">
        <title>Genome-scale phylogeny and comparative genomics of the fungal order Sordariales.</title>
        <authorList>
            <person name="Hensen N."/>
            <person name="Bonometti L."/>
            <person name="Westerberg I."/>
            <person name="Brannstrom I.O."/>
            <person name="Guillou S."/>
            <person name="Cros-Aarteil S."/>
            <person name="Calhoun S."/>
            <person name="Haridas S."/>
            <person name="Kuo A."/>
            <person name="Mondo S."/>
            <person name="Pangilinan J."/>
            <person name="Riley R."/>
            <person name="LaButti K."/>
            <person name="Andreopoulos B."/>
            <person name="Lipzen A."/>
            <person name="Chen C."/>
            <person name="Yan M."/>
            <person name="Daum C."/>
            <person name="Ng V."/>
            <person name="Clum A."/>
            <person name="Steindorff A."/>
            <person name="Ohm R.A."/>
            <person name="Martin F."/>
            <person name="Silar P."/>
            <person name="Natvig D.O."/>
            <person name="Lalanne C."/>
            <person name="Gautier V."/>
            <person name="Ament-Velasquez S.L."/>
            <person name="Kruys A."/>
            <person name="Hutchinson M.I."/>
            <person name="Powell A.J."/>
            <person name="Barry K."/>
            <person name="Miller A.N."/>
            <person name="Grigoriev I.V."/>
            <person name="Debuchy R."/>
            <person name="Gladieux P."/>
            <person name="Hiltunen Thoren M."/>
            <person name="Johannesson H."/>
        </authorList>
    </citation>
    <scope>NUCLEOTIDE SEQUENCE</scope>
    <source>
        <strain evidence="2">FGSC 1904</strain>
    </source>
</reference>
<keyword evidence="3" id="KW-1185">Reference proteome</keyword>
<dbReference type="EMBL" id="JAUTDP010000018">
    <property type="protein sequence ID" value="KAK3388081.1"/>
    <property type="molecule type" value="Genomic_DNA"/>
</dbReference>
<evidence type="ECO:0000313" key="2">
    <source>
        <dbReference type="EMBL" id="KAK3388081.1"/>
    </source>
</evidence>
<protein>
    <submittedName>
        <fullName evidence="2">Uncharacterized protein</fullName>
    </submittedName>
</protein>
<feature type="region of interest" description="Disordered" evidence="1">
    <location>
        <begin position="139"/>
        <end position="161"/>
    </location>
</feature>
<gene>
    <name evidence="2" type="ORF">B0T20DRAFT_365682</name>
</gene>
<evidence type="ECO:0000313" key="3">
    <source>
        <dbReference type="Proteomes" id="UP001281003"/>
    </source>
</evidence>
<sequence>MPLPPDTQRLMATHRFVVESKIAPREAHFTRADLISMGKQELIDQFLSLQERADQLTTCVDNMLRAKHTQAELLTSIELHLDIPPHLTESYHQSVALDHALTWMEVYNTDSDFLMQVSKIQTPVTTSRLKLIRDHLRNSGTVDSKSSSSTSPAASPLDMQHTTPTTLCKHVLSTEVKHFRPNSYTIGYNDPDRPLHQLTLHQIALGVSIREYINSFDDGNGPEQDDNEFWRRMDEPLLQAIDTPDMTAKDWNTMWFFAAWFRAVCSGHFETQRLAFLQELQRKARERAAYTRGAPMLCHDCRAEKVGEDDVAGSRFVEAEGKLLDWWRDNRKEVDAVTEGILQLVKLDERNRARRSSDLYARSMGLHEGISSSGFAASAYATGAAAATGLGIYQQEGPAAMLPDDLAVPGRYEPEF</sequence>
<accession>A0AAE0NUT5</accession>
<reference evidence="2" key="2">
    <citation type="submission" date="2023-07" db="EMBL/GenBank/DDBJ databases">
        <authorList>
            <consortium name="Lawrence Berkeley National Laboratory"/>
            <person name="Haridas S."/>
            <person name="Hensen N."/>
            <person name="Bonometti L."/>
            <person name="Westerberg I."/>
            <person name="Brannstrom I.O."/>
            <person name="Guillou S."/>
            <person name="Cros-Aarteil S."/>
            <person name="Calhoun S."/>
            <person name="Kuo A."/>
            <person name="Mondo S."/>
            <person name="Pangilinan J."/>
            <person name="Riley R."/>
            <person name="LaButti K."/>
            <person name="Andreopoulos B."/>
            <person name="Lipzen A."/>
            <person name="Chen C."/>
            <person name="Yanf M."/>
            <person name="Daum C."/>
            <person name="Ng V."/>
            <person name="Clum A."/>
            <person name="Steindorff A."/>
            <person name="Ohm R."/>
            <person name="Martin F."/>
            <person name="Silar P."/>
            <person name="Natvig D."/>
            <person name="Lalanne C."/>
            <person name="Gautier V."/>
            <person name="Ament-velasquez S.L."/>
            <person name="Kruys A."/>
            <person name="Hutchinson M.I."/>
            <person name="Powell A.J."/>
            <person name="Barry K."/>
            <person name="Miller A.N."/>
            <person name="Grigoriev I.V."/>
            <person name="Debuchy R."/>
            <person name="Gladieux P."/>
            <person name="Thoren M.H."/>
            <person name="Johannesson H."/>
        </authorList>
    </citation>
    <scope>NUCLEOTIDE SEQUENCE</scope>
    <source>
        <strain evidence="2">FGSC 1904</strain>
    </source>
</reference>
<dbReference type="AlphaFoldDB" id="A0AAE0NUT5"/>
<comment type="caution">
    <text evidence="2">The sequence shown here is derived from an EMBL/GenBank/DDBJ whole genome shotgun (WGS) entry which is preliminary data.</text>
</comment>
<dbReference type="Proteomes" id="UP001281003">
    <property type="component" value="Unassembled WGS sequence"/>
</dbReference>
<name>A0AAE0NUT5_SORBR</name>